<protein>
    <submittedName>
        <fullName evidence="1">Uncharacterized protein</fullName>
    </submittedName>
</protein>
<proteinExistence type="predicted"/>
<sequence length="60" mass="6531">MRGGWIRRPVWRCEPRGVAPVGMGWRRLRRVRATSPAACLEERVAVAGGGAVNDVDMVAA</sequence>
<dbReference type="EMBL" id="BAABDD010000012">
    <property type="protein sequence ID" value="GAA3747270.1"/>
    <property type="molecule type" value="Genomic_DNA"/>
</dbReference>
<accession>A0ABP7FV56</accession>
<evidence type="ECO:0000313" key="1">
    <source>
        <dbReference type="EMBL" id="GAA3747270.1"/>
    </source>
</evidence>
<reference evidence="2" key="1">
    <citation type="journal article" date="2019" name="Int. J. Syst. Evol. Microbiol.">
        <title>The Global Catalogue of Microorganisms (GCM) 10K type strain sequencing project: providing services to taxonomists for standard genome sequencing and annotation.</title>
        <authorList>
            <consortium name="The Broad Institute Genomics Platform"/>
            <consortium name="The Broad Institute Genome Sequencing Center for Infectious Disease"/>
            <person name="Wu L."/>
            <person name="Ma J."/>
        </authorList>
    </citation>
    <scope>NUCLEOTIDE SEQUENCE [LARGE SCALE GENOMIC DNA]</scope>
    <source>
        <strain evidence="2">JCM 17137</strain>
    </source>
</reference>
<comment type="caution">
    <text evidence="1">The sequence shown here is derived from an EMBL/GenBank/DDBJ whole genome shotgun (WGS) entry which is preliminary data.</text>
</comment>
<gene>
    <name evidence="1" type="ORF">GCM10022402_28340</name>
</gene>
<name>A0ABP7FV56_9ACTN</name>
<keyword evidence="2" id="KW-1185">Reference proteome</keyword>
<dbReference type="Proteomes" id="UP001500908">
    <property type="component" value="Unassembled WGS sequence"/>
</dbReference>
<organism evidence="1 2">
    <name type="scientific">Salinactinospora qingdaonensis</name>
    <dbReference type="NCBI Taxonomy" id="702744"/>
    <lineage>
        <taxon>Bacteria</taxon>
        <taxon>Bacillati</taxon>
        <taxon>Actinomycetota</taxon>
        <taxon>Actinomycetes</taxon>
        <taxon>Streptosporangiales</taxon>
        <taxon>Nocardiopsidaceae</taxon>
        <taxon>Salinactinospora</taxon>
    </lineage>
</organism>
<evidence type="ECO:0000313" key="2">
    <source>
        <dbReference type="Proteomes" id="UP001500908"/>
    </source>
</evidence>